<keyword evidence="2" id="KW-1185">Reference proteome</keyword>
<accession>A0ABD3H320</accession>
<comment type="caution">
    <text evidence="1">The sequence shown here is derived from an EMBL/GenBank/DDBJ whole genome shotgun (WGS) entry which is preliminary data.</text>
</comment>
<protein>
    <submittedName>
        <fullName evidence="1">Uncharacterized protein</fullName>
    </submittedName>
</protein>
<dbReference type="PANTHER" id="PTHR35716">
    <property type="entry name" value="OS05G0574700 PROTEIN-RELATED"/>
    <property type="match status" value="1"/>
</dbReference>
<dbReference type="AlphaFoldDB" id="A0ABD3H320"/>
<sequence length="234" mass="26806">MAISLFHSRFSCLQLQLNSESGKLYSKPELRCAWALTSSWCQRQRRLSAKFGVIGYATKTTGRGRCIIVSSSEVPDYLPASWFKNEKSGLLGPSSEFTAEEAVLQQLEALSNNDEPYPDHGVEVMYRFAGFDPFQRSQYFGPFFDLGQFERFRRIFHHSTYRVLLGHKERRVLSSLHMSEHTFKQRVWIGGARPGEEEVFEFTLVQRVGGSWDGYWLTDSLRHDGQGIQGGIAY</sequence>
<reference evidence="1 2" key="1">
    <citation type="submission" date="2024-09" db="EMBL/GenBank/DDBJ databases">
        <title>Chromosome-scale assembly of Riccia sorocarpa.</title>
        <authorList>
            <person name="Paukszto L."/>
        </authorList>
    </citation>
    <scope>NUCLEOTIDE SEQUENCE [LARGE SCALE GENOMIC DNA]</scope>
    <source>
        <strain evidence="1">LP-2024</strain>
        <tissue evidence="1">Aerial parts of the thallus</tissue>
    </source>
</reference>
<name>A0ABD3H320_9MARC</name>
<organism evidence="1 2">
    <name type="scientific">Riccia sorocarpa</name>
    <dbReference type="NCBI Taxonomy" id="122646"/>
    <lineage>
        <taxon>Eukaryota</taxon>
        <taxon>Viridiplantae</taxon>
        <taxon>Streptophyta</taxon>
        <taxon>Embryophyta</taxon>
        <taxon>Marchantiophyta</taxon>
        <taxon>Marchantiopsida</taxon>
        <taxon>Marchantiidae</taxon>
        <taxon>Marchantiales</taxon>
        <taxon>Ricciaceae</taxon>
        <taxon>Riccia</taxon>
    </lineage>
</organism>
<gene>
    <name evidence="1" type="ORF">R1sor_002541</name>
</gene>
<proteinExistence type="predicted"/>
<dbReference type="EMBL" id="JBJQOH010000006">
    <property type="protein sequence ID" value="KAL3684519.1"/>
    <property type="molecule type" value="Genomic_DNA"/>
</dbReference>
<evidence type="ECO:0000313" key="2">
    <source>
        <dbReference type="Proteomes" id="UP001633002"/>
    </source>
</evidence>
<dbReference type="PANTHER" id="PTHR35716:SF1">
    <property type="entry name" value="OS05G0574700 PROTEIN"/>
    <property type="match status" value="1"/>
</dbReference>
<evidence type="ECO:0000313" key="1">
    <source>
        <dbReference type="EMBL" id="KAL3684519.1"/>
    </source>
</evidence>
<dbReference type="Proteomes" id="UP001633002">
    <property type="component" value="Unassembled WGS sequence"/>
</dbReference>